<comment type="caution">
    <text evidence="2">The sequence shown here is derived from an EMBL/GenBank/DDBJ whole genome shotgun (WGS) entry which is preliminary data.</text>
</comment>
<keyword evidence="3" id="KW-1185">Reference proteome</keyword>
<evidence type="ECO:0000256" key="1">
    <source>
        <dbReference type="SAM" id="Phobius"/>
    </source>
</evidence>
<feature type="transmembrane region" description="Helical" evidence="1">
    <location>
        <begin position="148"/>
        <end position="164"/>
    </location>
</feature>
<accession>A0A267MRN9</accession>
<dbReference type="AlphaFoldDB" id="A0A267MRN9"/>
<proteinExistence type="predicted"/>
<dbReference type="Proteomes" id="UP000216024">
    <property type="component" value="Unassembled WGS sequence"/>
</dbReference>
<name>A0A267MRN9_9FIRM</name>
<feature type="transmembrane region" description="Helical" evidence="1">
    <location>
        <begin position="63"/>
        <end position="82"/>
    </location>
</feature>
<keyword evidence="1" id="KW-0812">Transmembrane</keyword>
<keyword evidence="1" id="KW-1133">Transmembrane helix</keyword>
<evidence type="ECO:0000313" key="2">
    <source>
        <dbReference type="EMBL" id="PAB61400.1"/>
    </source>
</evidence>
<dbReference type="EMBL" id="NIBG01000001">
    <property type="protein sequence ID" value="PAB61400.1"/>
    <property type="molecule type" value="Genomic_DNA"/>
</dbReference>
<organism evidence="2 3">
    <name type="scientific">Anaeromicrobium sediminis</name>
    <dbReference type="NCBI Taxonomy" id="1478221"/>
    <lineage>
        <taxon>Bacteria</taxon>
        <taxon>Bacillati</taxon>
        <taxon>Bacillota</taxon>
        <taxon>Clostridia</taxon>
        <taxon>Peptostreptococcales</taxon>
        <taxon>Thermotaleaceae</taxon>
        <taxon>Anaeromicrobium</taxon>
    </lineage>
</organism>
<dbReference type="InterPro" id="IPR007404">
    <property type="entry name" value="YdjM-like"/>
</dbReference>
<dbReference type="PANTHER" id="PTHR40031">
    <property type="entry name" value="HYPOTHETICAL MEMBRANE SPANNING PROTEIN"/>
    <property type="match status" value="1"/>
</dbReference>
<keyword evidence="1" id="KW-0472">Membrane</keyword>
<evidence type="ECO:0008006" key="4">
    <source>
        <dbReference type="Google" id="ProtNLM"/>
    </source>
</evidence>
<dbReference type="PANTHER" id="PTHR40031:SF1">
    <property type="entry name" value="MEMBRANE-BOUND METAL-DEPENDENT HYDROLASE"/>
    <property type="match status" value="1"/>
</dbReference>
<feature type="transmembrane region" description="Helical" evidence="1">
    <location>
        <begin position="88"/>
        <end position="105"/>
    </location>
</feature>
<evidence type="ECO:0000313" key="3">
    <source>
        <dbReference type="Proteomes" id="UP000216024"/>
    </source>
</evidence>
<reference evidence="2 3" key="1">
    <citation type="submission" date="2017-06" db="EMBL/GenBank/DDBJ databases">
        <title>Draft genome sequence of anaerobic fermentative bacterium Anaeromicrobium sediminis DY2726D isolated from West Pacific Ocean sediments.</title>
        <authorList>
            <person name="Zeng X."/>
        </authorList>
    </citation>
    <scope>NUCLEOTIDE SEQUENCE [LARGE SCALE GENOMIC DNA]</scope>
    <source>
        <strain evidence="2 3">DY2726D</strain>
    </source>
</reference>
<dbReference type="InterPro" id="IPR053170">
    <property type="entry name" value="Transcription_regulator"/>
</dbReference>
<feature type="transmembrane region" description="Helical" evidence="1">
    <location>
        <begin position="125"/>
        <end position="142"/>
    </location>
</feature>
<dbReference type="Pfam" id="PF04307">
    <property type="entry name" value="YdjM"/>
    <property type="match status" value="1"/>
</dbReference>
<sequence length="313" mass="36029">MDPLTHAIIGLGIGSFAQNTMDITNPLVIGCVIGSVIPDIDVVARIKDDFLYLKHHRGMTHTIPGLGVLSAIIAVTLKLFFVVPFMQLFFWTFLGALSHSLFDMLNSYGVKLFNPIGNKKQKKGILMLYDPIISILCILLIMVKNKTWIFYGSTLLIFGAYLVFKSMSKNSSENKVLEYYKDNNVEHIEMLPALIALNKWAFVTRTGDEYIVGQFDWINNKVEETKRFKRESQYDLELFKKSNAGKHFSNFTPIYHIRREEEGPYTVLKSTDLRYYLNNNFMHHATVVLDKDENIVQSFFHPYKVHKKVQVAE</sequence>
<dbReference type="RefSeq" id="WP_095130779.1">
    <property type="nucleotide sequence ID" value="NZ_NIBG01000001.1"/>
</dbReference>
<gene>
    <name evidence="2" type="ORF">CCE28_02945</name>
</gene>
<dbReference type="OrthoDB" id="245523at2"/>
<protein>
    <recommendedName>
        <fullName evidence="4">Metal-dependent hydrolase</fullName>
    </recommendedName>
</protein>